<dbReference type="Gene3D" id="2.30.29.30">
    <property type="entry name" value="Pleckstrin-homology domain (PH domain)/Phosphotyrosine-binding domain (PTB)"/>
    <property type="match status" value="1"/>
</dbReference>
<dbReference type="PaxDb" id="35128-Thaps22967"/>
<organism evidence="3 4">
    <name type="scientific">Thalassiosira pseudonana</name>
    <name type="common">Marine diatom</name>
    <name type="synonym">Cyclotella nana</name>
    <dbReference type="NCBI Taxonomy" id="35128"/>
    <lineage>
        <taxon>Eukaryota</taxon>
        <taxon>Sar</taxon>
        <taxon>Stramenopiles</taxon>
        <taxon>Ochrophyta</taxon>
        <taxon>Bacillariophyta</taxon>
        <taxon>Coscinodiscophyceae</taxon>
        <taxon>Thalassiosirophycidae</taxon>
        <taxon>Thalassiosirales</taxon>
        <taxon>Thalassiosiraceae</taxon>
        <taxon>Thalassiosira</taxon>
    </lineage>
</organism>
<dbReference type="SUPFAM" id="SSF50729">
    <property type="entry name" value="PH domain-like"/>
    <property type="match status" value="1"/>
</dbReference>
<feature type="compositionally biased region" description="Low complexity" evidence="1">
    <location>
        <begin position="232"/>
        <end position="261"/>
    </location>
</feature>
<dbReference type="Pfam" id="PF00169">
    <property type="entry name" value="PH"/>
    <property type="match status" value="1"/>
</dbReference>
<evidence type="ECO:0000313" key="3">
    <source>
        <dbReference type="EMBL" id="EED91034.1"/>
    </source>
</evidence>
<dbReference type="GO" id="GO:0001881">
    <property type="term" value="P:receptor recycling"/>
    <property type="evidence" value="ECO:0000318"/>
    <property type="project" value="GO_Central"/>
</dbReference>
<dbReference type="InterPro" id="IPR011993">
    <property type="entry name" value="PH-like_dom_sf"/>
</dbReference>
<dbReference type="GO" id="GO:0007032">
    <property type="term" value="P:endosome organization"/>
    <property type="evidence" value="ECO:0000318"/>
    <property type="project" value="GO_Central"/>
</dbReference>
<feature type="region of interest" description="Disordered" evidence="1">
    <location>
        <begin position="781"/>
        <end position="842"/>
    </location>
</feature>
<dbReference type="SMART" id="SM00233">
    <property type="entry name" value="PH"/>
    <property type="match status" value="1"/>
</dbReference>
<feature type="compositionally biased region" description="Low complexity" evidence="1">
    <location>
        <begin position="288"/>
        <end position="302"/>
    </location>
</feature>
<dbReference type="PROSITE" id="PS50003">
    <property type="entry name" value="PH_DOMAIN"/>
    <property type="match status" value="1"/>
</dbReference>
<name>B8C505_THAPS</name>
<feature type="compositionally biased region" description="Low complexity" evidence="1">
    <location>
        <begin position="133"/>
        <end position="144"/>
    </location>
</feature>
<feature type="compositionally biased region" description="Basic and acidic residues" evidence="1">
    <location>
        <begin position="348"/>
        <end position="358"/>
    </location>
</feature>
<feature type="compositionally biased region" description="Polar residues" evidence="1">
    <location>
        <begin position="120"/>
        <end position="131"/>
    </location>
</feature>
<feature type="compositionally biased region" description="Polar residues" evidence="1">
    <location>
        <begin position="377"/>
        <end position="392"/>
    </location>
</feature>
<feature type="compositionally biased region" description="Gly residues" evidence="1">
    <location>
        <begin position="831"/>
        <end position="842"/>
    </location>
</feature>
<dbReference type="eggNOG" id="ENOG502S2C6">
    <property type="taxonomic scope" value="Eukaryota"/>
</dbReference>
<dbReference type="AlphaFoldDB" id="B8C505"/>
<feature type="compositionally biased region" description="Polar residues" evidence="1">
    <location>
        <begin position="484"/>
        <end position="505"/>
    </location>
</feature>
<gene>
    <name evidence="3" type="ORF">THAPSDRAFT_22967</name>
</gene>
<dbReference type="KEGG" id="tps:THAPSDRAFT_22967"/>
<proteinExistence type="predicted"/>
<feature type="compositionally biased region" description="Polar residues" evidence="1">
    <location>
        <begin position="195"/>
        <end position="215"/>
    </location>
</feature>
<feature type="region of interest" description="Disordered" evidence="1">
    <location>
        <begin position="484"/>
        <end position="530"/>
    </location>
</feature>
<dbReference type="InterPro" id="IPR001849">
    <property type="entry name" value="PH_domain"/>
</dbReference>
<dbReference type="GO" id="GO:0055037">
    <property type="term" value="C:recycling endosome"/>
    <property type="evidence" value="ECO:0000318"/>
    <property type="project" value="GO_Central"/>
</dbReference>
<feature type="compositionally biased region" description="Low complexity" evidence="1">
    <location>
        <begin position="80"/>
        <end position="91"/>
    </location>
</feature>
<dbReference type="GO" id="GO:0042147">
    <property type="term" value="P:retrograde transport, endosome to Golgi"/>
    <property type="evidence" value="ECO:0000318"/>
    <property type="project" value="GO_Central"/>
</dbReference>
<feature type="compositionally biased region" description="Polar residues" evidence="1">
    <location>
        <begin position="419"/>
        <end position="428"/>
    </location>
</feature>
<evidence type="ECO:0000259" key="2">
    <source>
        <dbReference type="PROSITE" id="PS50003"/>
    </source>
</evidence>
<feature type="compositionally biased region" description="Low complexity" evidence="1">
    <location>
        <begin position="151"/>
        <end position="166"/>
    </location>
</feature>
<keyword evidence="4" id="KW-1185">Reference proteome</keyword>
<dbReference type="GO" id="GO:0005769">
    <property type="term" value="C:early endosome"/>
    <property type="evidence" value="ECO:0000318"/>
    <property type="project" value="GO_Central"/>
</dbReference>
<dbReference type="Proteomes" id="UP000001449">
    <property type="component" value="Chromosome 6"/>
</dbReference>
<dbReference type="EMBL" id="CM000643">
    <property type="protein sequence ID" value="EED91034.1"/>
    <property type="molecule type" value="Genomic_DNA"/>
</dbReference>
<reference evidence="3 4" key="2">
    <citation type="journal article" date="2008" name="Nature">
        <title>The Phaeodactylum genome reveals the evolutionary history of diatom genomes.</title>
        <authorList>
            <person name="Bowler C."/>
            <person name="Allen A.E."/>
            <person name="Badger J.H."/>
            <person name="Grimwood J."/>
            <person name="Jabbari K."/>
            <person name="Kuo A."/>
            <person name="Maheswari U."/>
            <person name="Martens C."/>
            <person name="Maumus F."/>
            <person name="Otillar R.P."/>
            <person name="Rayko E."/>
            <person name="Salamov A."/>
            <person name="Vandepoele K."/>
            <person name="Beszteri B."/>
            <person name="Gruber A."/>
            <person name="Heijde M."/>
            <person name="Katinka M."/>
            <person name="Mock T."/>
            <person name="Valentin K."/>
            <person name="Verret F."/>
            <person name="Berges J.A."/>
            <person name="Brownlee C."/>
            <person name="Cadoret J.P."/>
            <person name="Chiovitti A."/>
            <person name="Choi C.J."/>
            <person name="Coesel S."/>
            <person name="De Martino A."/>
            <person name="Detter J.C."/>
            <person name="Durkin C."/>
            <person name="Falciatore A."/>
            <person name="Fournet J."/>
            <person name="Haruta M."/>
            <person name="Huysman M.J."/>
            <person name="Jenkins B.D."/>
            <person name="Jiroutova K."/>
            <person name="Jorgensen R.E."/>
            <person name="Joubert Y."/>
            <person name="Kaplan A."/>
            <person name="Kroger N."/>
            <person name="Kroth P.G."/>
            <person name="La Roche J."/>
            <person name="Lindquist E."/>
            <person name="Lommer M."/>
            <person name="Martin-Jezequel V."/>
            <person name="Lopez P.J."/>
            <person name="Lucas S."/>
            <person name="Mangogna M."/>
            <person name="McGinnis K."/>
            <person name="Medlin L.K."/>
            <person name="Montsant A."/>
            <person name="Oudot-Le Secq M.P."/>
            <person name="Napoli C."/>
            <person name="Obornik M."/>
            <person name="Parker M.S."/>
            <person name="Petit J.L."/>
            <person name="Porcel B.M."/>
            <person name="Poulsen N."/>
            <person name="Robison M."/>
            <person name="Rychlewski L."/>
            <person name="Rynearson T.A."/>
            <person name="Schmutz J."/>
            <person name="Shapiro H."/>
            <person name="Siaut M."/>
            <person name="Stanley M."/>
            <person name="Sussman M.R."/>
            <person name="Taylor A.R."/>
            <person name="Vardi A."/>
            <person name="von Dassow P."/>
            <person name="Vyverman W."/>
            <person name="Willis A."/>
            <person name="Wyrwicz L.S."/>
            <person name="Rokhsar D.S."/>
            <person name="Weissenbach J."/>
            <person name="Armbrust E.V."/>
            <person name="Green B.R."/>
            <person name="Van de Peer Y."/>
            <person name="Grigoriev I.V."/>
        </authorList>
    </citation>
    <scope>NUCLEOTIDE SEQUENCE [LARGE SCALE GENOMIC DNA]</scope>
    <source>
        <strain evidence="3 4">CCMP1335</strain>
    </source>
</reference>
<feature type="domain" description="PH" evidence="2">
    <location>
        <begin position="545"/>
        <end position="639"/>
    </location>
</feature>
<dbReference type="GeneID" id="7448384"/>
<dbReference type="HOGENOM" id="CLU_338204_0_0_1"/>
<feature type="compositionally biased region" description="Polar residues" evidence="1">
    <location>
        <begin position="50"/>
        <end position="79"/>
    </location>
</feature>
<protein>
    <recommendedName>
        <fullName evidence="2">PH domain-containing protein</fullName>
    </recommendedName>
</protein>
<feature type="compositionally biased region" description="Low complexity" evidence="1">
    <location>
        <begin position="360"/>
        <end position="371"/>
    </location>
</feature>
<accession>B8C505</accession>
<dbReference type="RefSeq" id="XP_002290927.1">
    <property type="nucleotide sequence ID" value="XM_002290891.1"/>
</dbReference>
<reference evidence="3 4" key="1">
    <citation type="journal article" date="2004" name="Science">
        <title>The genome of the diatom Thalassiosira pseudonana: ecology, evolution, and metabolism.</title>
        <authorList>
            <person name="Armbrust E.V."/>
            <person name="Berges J.A."/>
            <person name="Bowler C."/>
            <person name="Green B.R."/>
            <person name="Martinez D."/>
            <person name="Putnam N.H."/>
            <person name="Zhou S."/>
            <person name="Allen A.E."/>
            <person name="Apt K.E."/>
            <person name="Bechner M."/>
            <person name="Brzezinski M.A."/>
            <person name="Chaal B.K."/>
            <person name="Chiovitti A."/>
            <person name="Davis A.K."/>
            <person name="Demarest M.S."/>
            <person name="Detter J.C."/>
            <person name="Glavina T."/>
            <person name="Goodstein D."/>
            <person name="Hadi M.Z."/>
            <person name="Hellsten U."/>
            <person name="Hildebrand M."/>
            <person name="Jenkins B.D."/>
            <person name="Jurka J."/>
            <person name="Kapitonov V.V."/>
            <person name="Kroger N."/>
            <person name="Lau W.W."/>
            <person name="Lane T.W."/>
            <person name="Larimer F.W."/>
            <person name="Lippmeier J.C."/>
            <person name="Lucas S."/>
            <person name="Medina M."/>
            <person name="Montsant A."/>
            <person name="Obornik M."/>
            <person name="Parker M.S."/>
            <person name="Palenik B."/>
            <person name="Pazour G.J."/>
            <person name="Richardson P.M."/>
            <person name="Rynearson T.A."/>
            <person name="Saito M.A."/>
            <person name="Schwartz D.C."/>
            <person name="Thamatrakoln K."/>
            <person name="Valentin K."/>
            <person name="Vardi A."/>
            <person name="Wilkerson F.P."/>
            <person name="Rokhsar D.S."/>
        </authorList>
    </citation>
    <scope>NUCLEOTIDE SEQUENCE [LARGE SCALE GENOMIC DNA]</scope>
    <source>
        <strain evidence="3 4">CCMP1335</strain>
    </source>
</reference>
<feature type="region of interest" description="Disordered" evidence="1">
    <location>
        <begin position="1"/>
        <end position="23"/>
    </location>
</feature>
<feature type="compositionally biased region" description="Polar residues" evidence="1">
    <location>
        <begin position="262"/>
        <end position="271"/>
    </location>
</feature>
<evidence type="ECO:0000256" key="1">
    <source>
        <dbReference type="SAM" id="MobiDB-lite"/>
    </source>
</evidence>
<feature type="region of interest" description="Disordered" evidence="1">
    <location>
        <begin position="348"/>
        <end position="449"/>
    </location>
</feature>
<dbReference type="GO" id="GO:0005829">
    <property type="term" value="C:cytosol"/>
    <property type="evidence" value="ECO:0007669"/>
    <property type="project" value="GOC"/>
</dbReference>
<dbReference type="InParanoid" id="B8C505"/>
<feature type="region of interest" description="Disordered" evidence="1">
    <location>
        <begin position="44"/>
        <end position="306"/>
    </location>
</feature>
<feature type="compositionally biased region" description="Low complexity" evidence="1">
    <location>
        <begin position="506"/>
        <end position="517"/>
    </location>
</feature>
<evidence type="ECO:0000313" key="4">
    <source>
        <dbReference type="Proteomes" id="UP000001449"/>
    </source>
</evidence>
<sequence length="842" mass="90346">MTNDDTPPSDAATTTTATGAGNETVTKAVATAAAGAAFSAASISVARTASVDSSRASVGGNSAAGSVASDSHSLGSSHNQQQQQQQVVVAQTPQRNTAVTSQQQQQSAQKLAPPPDWSQIALTTPQRNTSGGAAAPQQQQQQQATITNSGNNTPIRNTATTTTSINKMMPPPPFPNAHSIAATSSGGNQGFSPIPSMSNSYDNSPRGNLSIATSYSGSVGGGGLPPPPPQLGQPSHQLSQLNQRGVAQQQQQQQQGVQPQLSLSKSWDTLASNPTVTPVGGGVGGRGSSSRTNNNNNTGRGSINSATADTSVLLGLEELERQQADLEKRRADNLAREVQKLREKEIRQYDELQKRNDQRSGGPSFSSSGLPPLAPMGSNSAHGMTTSSSYSQHQREQYGTGDEYYNNNNNSHVRRRTANEVNVPSQIHLSDEDEDTALSSDIAGKDGKDSLKRVTSIEKIGKLRGQMSVSLRRFRSWSQDALKSSVDNPAASVGSTHNATLSRTSGQQQEGQQHTTHPLQQSKSKAPSKVAGDIEEPYLDDDELKPLIYGYLHKLGRNGHWQKRFFETNGERLTYYKSTKRTKVLATLDLCKVGEITIDKTDPEECTFTIQVSNRPYYLRAEDKARCNDWVIILNRAREARMNVGNIQLAGTDPHRSQAGSDDYSPCIVISALRPRTHGSEFPPDLLTSGTNEEEQQQIEVMGNWDNLQVSAVTSPSGSQFAAAPGTEPVAKWQKRHSAMHQLSLRFLRWARSITNQADACRREKDVVVVPAHVLRNMTATQQGGLDGDVGVSRASIRRKNPLPDLAEETPSAEEKEGGGNRSRTSTQSSGGAGGIGSSRYV</sequence>
<dbReference type="GO" id="GO:0005802">
    <property type="term" value="C:trans-Golgi network"/>
    <property type="evidence" value="ECO:0000318"/>
    <property type="project" value="GO_Central"/>
</dbReference>